<comment type="caution">
    <text evidence="2">The sequence shown here is derived from an EMBL/GenBank/DDBJ whole genome shotgun (WGS) entry which is preliminary data.</text>
</comment>
<proteinExistence type="predicted"/>
<accession>A0A9W8WUG3</accession>
<dbReference type="Gene3D" id="3.40.630.30">
    <property type="match status" value="1"/>
</dbReference>
<evidence type="ECO:0000313" key="2">
    <source>
        <dbReference type="EMBL" id="KAJ4333371.1"/>
    </source>
</evidence>
<dbReference type="Pfam" id="PF13302">
    <property type="entry name" value="Acetyltransf_3"/>
    <property type="match status" value="1"/>
</dbReference>
<dbReference type="GO" id="GO:0016747">
    <property type="term" value="F:acyltransferase activity, transferring groups other than amino-acyl groups"/>
    <property type="evidence" value="ECO:0007669"/>
    <property type="project" value="InterPro"/>
</dbReference>
<dbReference type="OrthoDB" id="4072826at2759"/>
<dbReference type="EMBL" id="JAPEUV010000096">
    <property type="protein sequence ID" value="KAJ4333371.1"/>
    <property type="molecule type" value="Genomic_DNA"/>
</dbReference>
<dbReference type="InterPro" id="IPR016181">
    <property type="entry name" value="Acyl_CoA_acyltransferase"/>
</dbReference>
<dbReference type="PANTHER" id="PTHR43792">
    <property type="entry name" value="GNAT FAMILY, PUTATIVE (AFU_ORTHOLOGUE AFUA_3G00765)-RELATED-RELATED"/>
    <property type="match status" value="1"/>
</dbReference>
<organism evidence="2 3">
    <name type="scientific">Didymella glomerata</name>
    <dbReference type="NCBI Taxonomy" id="749621"/>
    <lineage>
        <taxon>Eukaryota</taxon>
        <taxon>Fungi</taxon>
        <taxon>Dikarya</taxon>
        <taxon>Ascomycota</taxon>
        <taxon>Pezizomycotina</taxon>
        <taxon>Dothideomycetes</taxon>
        <taxon>Pleosporomycetidae</taxon>
        <taxon>Pleosporales</taxon>
        <taxon>Pleosporineae</taxon>
        <taxon>Didymellaceae</taxon>
        <taxon>Didymella</taxon>
    </lineage>
</organism>
<feature type="domain" description="N-acetyltransferase" evidence="1">
    <location>
        <begin position="28"/>
        <end position="200"/>
    </location>
</feature>
<dbReference type="InterPro" id="IPR000182">
    <property type="entry name" value="GNAT_dom"/>
</dbReference>
<sequence>MEPVLTTPRLKLTLITHAGRGSEELKWLHELRSDKQTTFWSIRPPSKTLKDTEKVIGAFLPSPAAPASSKTTTDPPPSALQPAKAYKIAYAVHETLPDNTPRFIGLITIISLPDYHLPLPPHLVIPKPQESTTLVTELAYSFLPSSWGRGYATESLSAVLNAVRSPTSSAFWAPWDKVWMRVIVNKRNPASMRVMRKLGGKGVVEKGLYEWKGEKIFVGGEWRTEDDLYIFGAWLRE</sequence>
<dbReference type="AlphaFoldDB" id="A0A9W8WUG3"/>
<reference evidence="2" key="1">
    <citation type="submission" date="2022-10" db="EMBL/GenBank/DDBJ databases">
        <title>Tapping the CABI collections for fungal endophytes: first genome assemblies for Collariella, Neodidymelliopsis, Ascochyta clinopodiicola, Didymella pomorum, Didymosphaeria variabile, Neocosmospora piperis and Neocucurbitaria cava.</title>
        <authorList>
            <person name="Hill R."/>
        </authorList>
    </citation>
    <scope>NUCLEOTIDE SEQUENCE</scope>
    <source>
        <strain evidence="2">IMI 360193</strain>
    </source>
</reference>
<dbReference type="PANTHER" id="PTHR43792:SF1">
    <property type="entry name" value="N-ACETYLTRANSFERASE DOMAIN-CONTAINING PROTEIN"/>
    <property type="match status" value="1"/>
</dbReference>
<protein>
    <recommendedName>
        <fullName evidence="1">N-acetyltransferase domain-containing protein</fullName>
    </recommendedName>
</protein>
<name>A0A9W8WUG3_9PLEO</name>
<dbReference type="InterPro" id="IPR051531">
    <property type="entry name" value="N-acetyltransferase"/>
</dbReference>
<gene>
    <name evidence="2" type="ORF">N0V87_007662</name>
</gene>
<evidence type="ECO:0000259" key="1">
    <source>
        <dbReference type="Pfam" id="PF13302"/>
    </source>
</evidence>
<evidence type="ECO:0000313" key="3">
    <source>
        <dbReference type="Proteomes" id="UP001140562"/>
    </source>
</evidence>
<dbReference type="Proteomes" id="UP001140562">
    <property type="component" value="Unassembled WGS sequence"/>
</dbReference>
<dbReference type="SUPFAM" id="SSF55729">
    <property type="entry name" value="Acyl-CoA N-acyltransferases (Nat)"/>
    <property type="match status" value="1"/>
</dbReference>
<keyword evidence="3" id="KW-1185">Reference proteome</keyword>